<evidence type="ECO:0000256" key="4">
    <source>
        <dbReference type="ARBA" id="ARBA00009667"/>
    </source>
</evidence>
<evidence type="ECO:0000256" key="2">
    <source>
        <dbReference type="ARBA" id="ARBA00004496"/>
    </source>
</evidence>
<dbReference type="KEGG" id="sbw:TGUWTKB_4770"/>
<name>A0A090AJS1_9ENTR</name>
<sequence>MIIPALDLLDGKIVRLYQGDYKKPTYYQNHPFFYMNMYKEKGAKMIHLVDLNGANNSKNQLPLIKELIKSIKIPIQIGGGIRSIKDIYTLFKIGINRVVIGSSVIHNKKDVKIWINEFGADKIVFAIDIIVNASNKKLVAINGWKKLTQITLEEVISWFDVIKIKHMICTDILRDGTFLGPNIDLYKEILKKFPYIILQASGGVYSLRNVKDLCKSHINSVIIGRAFLENKFTYEEAIKCWQKESFHV</sequence>
<dbReference type="GO" id="GO:0003949">
    <property type="term" value="F:1-(5-phosphoribosyl)-5-[(5-phosphoribosylamino)methylideneamino]imidazole-4-carboxamide isomerase activity"/>
    <property type="evidence" value="ECO:0007669"/>
    <property type="project" value="UniProtKB-UniRule"/>
</dbReference>
<keyword evidence="13" id="KW-1185">Reference proteome</keyword>
<dbReference type="GO" id="GO:0000105">
    <property type="term" value="P:L-histidine biosynthetic process"/>
    <property type="evidence" value="ECO:0007669"/>
    <property type="project" value="UniProtKB-UniRule"/>
</dbReference>
<dbReference type="InterPro" id="IPR011060">
    <property type="entry name" value="RibuloseP-bd_barrel"/>
</dbReference>
<dbReference type="PANTHER" id="PTHR43090">
    <property type="entry name" value="1-(5-PHOSPHORIBOSYL)-5-[(5-PHOSPHORIBOSYLAMINO)METHYLIDENEAMINO] IMIDAZOLE-4-CARBOXAMIDE ISOMERASE"/>
    <property type="match status" value="1"/>
</dbReference>
<feature type="active site" description="Proton acceptor" evidence="9">
    <location>
        <position position="7"/>
    </location>
</feature>
<organism evidence="12 13">
    <name type="scientific">Candidatus Tachikawaea gelatinosa</name>
    <dbReference type="NCBI Taxonomy" id="1410383"/>
    <lineage>
        <taxon>Bacteria</taxon>
        <taxon>Pseudomonadati</taxon>
        <taxon>Pseudomonadota</taxon>
        <taxon>Gammaproteobacteria</taxon>
        <taxon>Enterobacterales</taxon>
        <taxon>Enterobacteriaceae</taxon>
        <taxon>Candidatus Tachikawaea</taxon>
    </lineage>
</organism>
<dbReference type="AlphaFoldDB" id="A0A090AJS1"/>
<dbReference type="NCBIfam" id="TIGR00007">
    <property type="entry name" value="1-(5-phosphoribosyl)-5-[(5-phosphoribosylamino)methylideneamino]imidazole-4-carboxamide isomerase"/>
    <property type="match status" value="1"/>
</dbReference>
<dbReference type="Proteomes" id="UP000031627">
    <property type="component" value="Chromosome"/>
</dbReference>
<feature type="active site" description="Proton donor" evidence="9">
    <location>
        <position position="128"/>
    </location>
</feature>
<dbReference type="InterPro" id="IPR006062">
    <property type="entry name" value="His_biosynth"/>
</dbReference>
<evidence type="ECO:0000313" key="12">
    <source>
        <dbReference type="EMBL" id="BAP58703.1"/>
    </source>
</evidence>
<evidence type="ECO:0000256" key="8">
    <source>
        <dbReference type="ARBA" id="ARBA00023235"/>
    </source>
</evidence>
<dbReference type="Pfam" id="PF00977">
    <property type="entry name" value="His_biosynth"/>
    <property type="match status" value="1"/>
</dbReference>
<evidence type="ECO:0000256" key="11">
    <source>
        <dbReference type="RuleBase" id="RU003658"/>
    </source>
</evidence>
<dbReference type="Gene3D" id="3.20.20.70">
    <property type="entry name" value="Aldolase class I"/>
    <property type="match status" value="1"/>
</dbReference>
<protein>
    <recommendedName>
        <fullName evidence="9 11">1-(5-phosphoribosyl)-5-[(5-phosphoribosylamino)methylideneamino] imidazole-4-carboxamide isomerase</fullName>
        <ecNumber evidence="9 11">5.3.1.16</ecNumber>
    </recommendedName>
    <alternativeName>
        <fullName evidence="9">Phosphoribosylformimino-5-aminoimidazole carboxamide ribotide isomerase</fullName>
    </alternativeName>
</protein>
<dbReference type="OrthoDB" id="9807749at2"/>
<dbReference type="InterPro" id="IPR013785">
    <property type="entry name" value="Aldolase_TIM"/>
</dbReference>
<dbReference type="GO" id="GO:0000162">
    <property type="term" value="P:L-tryptophan biosynthetic process"/>
    <property type="evidence" value="ECO:0007669"/>
    <property type="project" value="TreeGrafter"/>
</dbReference>
<keyword evidence="8 9" id="KW-0413">Isomerase</keyword>
<dbReference type="HAMAP" id="MF_01014">
    <property type="entry name" value="HisA"/>
    <property type="match status" value="1"/>
</dbReference>
<comment type="catalytic activity">
    <reaction evidence="1 9 11">
        <text>1-(5-phospho-beta-D-ribosyl)-5-[(5-phospho-beta-D-ribosylamino)methylideneamino]imidazole-4-carboxamide = 5-[(5-phospho-1-deoxy-D-ribulos-1-ylimino)methylamino]-1-(5-phospho-beta-D-ribosyl)imidazole-4-carboxamide</text>
        <dbReference type="Rhea" id="RHEA:15469"/>
        <dbReference type="ChEBI" id="CHEBI:58435"/>
        <dbReference type="ChEBI" id="CHEBI:58525"/>
        <dbReference type="EC" id="5.3.1.16"/>
    </reaction>
</comment>
<dbReference type="EC" id="5.3.1.16" evidence="9 11"/>
<evidence type="ECO:0000313" key="13">
    <source>
        <dbReference type="Proteomes" id="UP000031627"/>
    </source>
</evidence>
<dbReference type="FunFam" id="3.20.20.70:FF:000009">
    <property type="entry name" value="1-(5-phosphoribosyl)-5-[(5-phosphoribosylamino)methylideneamino] imidazole-4-carboxamide isomerase"/>
    <property type="match status" value="1"/>
</dbReference>
<evidence type="ECO:0000256" key="10">
    <source>
        <dbReference type="RuleBase" id="RU003657"/>
    </source>
</evidence>
<dbReference type="EMBL" id="AP014521">
    <property type="protein sequence ID" value="BAP58703.1"/>
    <property type="molecule type" value="Genomic_DNA"/>
</dbReference>
<dbReference type="STRING" id="1410383.TGUWTKB_4770"/>
<keyword evidence="7 9" id="KW-0368">Histidine biosynthesis</keyword>
<keyword evidence="5 9" id="KW-0963">Cytoplasm</keyword>
<dbReference type="SUPFAM" id="SSF51366">
    <property type="entry name" value="Ribulose-phoshate binding barrel"/>
    <property type="match status" value="1"/>
</dbReference>
<dbReference type="HOGENOM" id="CLU_048577_1_2_6"/>
<reference evidence="13" key="1">
    <citation type="submission" date="2013-11" db="EMBL/GenBank/DDBJ databases">
        <title>Symbiont-containing voluminous jelly as an extraordinary maternal gift for overwintering insect nymphs.</title>
        <authorList>
            <person name="Kaiwa N."/>
            <person name="Hosokawa T."/>
            <person name="Nikoh N."/>
            <person name="Meng X.Y."/>
            <person name="Tanahashi M."/>
            <person name="Moriyama M."/>
            <person name="Maeda T."/>
            <person name="Yamaguchi K."/>
            <person name="Shigenobu S."/>
            <person name="Ito M."/>
            <person name="Fukatsu T."/>
        </authorList>
    </citation>
    <scope>NUCLEOTIDE SEQUENCE [LARGE SCALE GENOMIC DNA]</scope>
    <source>
        <strain evidence="13">UwTKB</strain>
    </source>
</reference>
<dbReference type="CDD" id="cd04732">
    <property type="entry name" value="HisA"/>
    <property type="match status" value="1"/>
</dbReference>
<evidence type="ECO:0000256" key="5">
    <source>
        <dbReference type="ARBA" id="ARBA00022490"/>
    </source>
</evidence>
<dbReference type="InterPro" id="IPR006063">
    <property type="entry name" value="HisA_bact_arch"/>
</dbReference>
<dbReference type="InterPro" id="IPR044524">
    <property type="entry name" value="Isoase_HisA-like"/>
</dbReference>
<evidence type="ECO:0000256" key="7">
    <source>
        <dbReference type="ARBA" id="ARBA00023102"/>
    </source>
</evidence>
<dbReference type="PANTHER" id="PTHR43090:SF2">
    <property type="entry name" value="1-(5-PHOSPHORIBOSYL)-5-[(5-PHOSPHORIBOSYLAMINO)METHYLIDENEAMINO] IMIDAZOLE-4-CARBOXAMIDE ISOMERASE"/>
    <property type="match status" value="1"/>
</dbReference>
<comment type="subcellular location">
    <subcellularLocation>
        <location evidence="2 9 11">Cytoplasm</location>
    </subcellularLocation>
</comment>
<reference evidence="12 13" key="2">
    <citation type="journal article" date="2014" name="Curr. Biol.">
        <title>Symbiont-Supplemented Maternal Investment Underpinning Host's Ecological Adaptation.</title>
        <authorList>
            <person name="Kaiwa N."/>
            <person name="Hosokawa T."/>
            <person name="Nikoh N."/>
            <person name="Tanahashi M."/>
            <person name="Moriyama M."/>
            <person name="Meng X.Y."/>
            <person name="Maeda T."/>
            <person name="Yamaguchi K."/>
            <person name="Shigenobu S."/>
            <person name="Ito M."/>
            <person name="Fukatsu T."/>
        </authorList>
    </citation>
    <scope>NUCLEOTIDE SEQUENCE [LARGE SCALE GENOMIC DNA]</scope>
    <source>
        <strain evidence="12 13">UwTKB</strain>
    </source>
</reference>
<proteinExistence type="inferred from homology"/>
<dbReference type="GO" id="GO:0005737">
    <property type="term" value="C:cytoplasm"/>
    <property type="evidence" value="ECO:0007669"/>
    <property type="project" value="UniProtKB-SubCell"/>
</dbReference>
<keyword evidence="6 9" id="KW-0028">Amino-acid biosynthesis</keyword>
<comment type="pathway">
    <text evidence="3 9 11">Amino-acid biosynthesis; L-histidine biosynthesis; L-histidine from 5-phospho-alpha-D-ribose 1-diphosphate: step 4/9.</text>
</comment>
<dbReference type="InterPro" id="IPR023016">
    <property type="entry name" value="HisA/PriA"/>
</dbReference>
<evidence type="ECO:0000256" key="1">
    <source>
        <dbReference type="ARBA" id="ARBA00000901"/>
    </source>
</evidence>
<accession>A0A090AJS1</accession>
<comment type="similarity">
    <text evidence="4 9 10">Belongs to the HisA/HisF family.</text>
</comment>
<evidence type="ECO:0000256" key="3">
    <source>
        <dbReference type="ARBA" id="ARBA00005133"/>
    </source>
</evidence>
<dbReference type="RefSeq" id="WP_041063235.1">
    <property type="nucleotide sequence ID" value="NZ_AP014521.1"/>
</dbReference>
<dbReference type="UniPathway" id="UPA00031">
    <property type="reaction ID" value="UER00009"/>
</dbReference>
<evidence type="ECO:0000256" key="6">
    <source>
        <dbReference type="ARBA" id="ARBA00022605"/>
    </source>
</evidence>
<evidence type="ECO:0000256" key="9">
    <source>
        <dbReference type="HAMAP-Rule" id="MF_01014"/>
    </source>
</evidence>
<gene>
    <name evidence="9 12" type="primary">hisA</name>
    <name evidence="12" type="ORF">TGUWTKB_4770</name>
</gene>